<keyword evidence="4" id="KW-0479">Metal-binding</keyword>
<dbReference type="PANTHER" id="PTHR33577:SF1">
    <property type="entry name" value="HEME HALOPEROXIDASE FAMILY PROFILE DOMAIN-CONTAINING PROTEIN"/>
    <property type="match status" value="1"/>
</dbReference>
<evidence type="ECO:0000256" key="4">
    <source>
        <dbReference type="ARBA" id="ARBA00022723"/>
    </source>
</evidence>
<evidence type="ECO:0000256" key="7">
    <source>
        <dbReference type="ARBA" id="ARBA00025795"/>
    </source>
</evidence>
<dbReference type="GO" id="GO:0046872">
    <property type="term" value="F:metal ion binding"/>
    <property type="evidence" value="ECO:0007669"/>
    <property type="project" value="UniProtKB-KW"/>
</dbReference>
<comment type="cofactor">
    <cofactor evidence="1">
        <name>heme b</name>
        <dbReference type="ChEBI" id="CHEBI:60344"/>
    </cofactor>
</comment>
<evidence type="ECO:0000259" key="9">
    <source>
        <dbReference type="PROSITE" id="PS51405"/>
    </source>
</evidence>
<dbReference type="PROSITE" id="PS51405">
    <property type="entry name" value="HEME_HALOPEROXIDASE"/>
    <property type="match status" value="1"/>
</dbReference>
<keyword evidence="8" id="KW-0732">Signal</keyword>
<evidence type="ECO:0000256" key="8">
    <source>
        <dbReference type="SAM" id="SignalP"/>
    </source>
</evidence>
<dbReference type="EMBL" id="FJUW01000012">
    <property type="protein sequence ID" value="CZS96263.1"/>
    <property type="molecule type" value="Genomic_DNA"/>
</dbReference>
<sequence length="437" mass="47239">MKIISTVTALAALNISGVSAFPSITLEAAQVAARDAEVASAAKSAYEKRVSGILPGFNAAAQLIDVSGKHAFTPPNFSKGDLRGPCPGLNALANHNYLPHNGFATIDQFVTQTNKVFGMSLDLGLFLAVYGTVMDGNPLSLTPGWSIGGPPSNPSQQNLLGNVLGLLGTPQGISGSHNKYETDASPTRGDLYQYGNAYKLQVSQFQTLFDLQPDAATANYNMEVMAKERKITFERSIAENPYFFYGPFTGLAVSQAAHTFIYRFMSNKTAENPEGVLNQEVLKSFFAISGESGNFTYNPGHERIPENWYKRAIGDEYSILFLNTDTLYFASQYPNTLTIGGNTGTVNTFTPLNFENLTGGVFNATTLLEDNNLACFAYQAASLTAPDLLKGLYRDINKPLAMLNNATKNALVNLRCPELANIDANQFGKYPGYASQL</sequence>
<keyword evidence="5" id="KW-0560">Oxidoreductase</keyword>
<keyword evidence="2" id="KW-0575">Peroxidase</keyword>
<evidence type="ECO:0000313" key="10">
    <source>
        <dbReference type="EMBL" id="CZS96263.1"/>
    </source>
</evidence>
<dbReference type="SUPFAM" id="SSF47571">
    <property type="entry name" value="Cloroperoxidase"/>
    <property type="match status" value="1"/>
</dbReference>
<evidence type="ECO:0000256" key="3">
    <source>
        <dbReference type="ARBA" id="ARBA00022617"/>
    </source>
</evidence>
<evidence type="ECO:0000256" key="6">
    <source>
        <dbReference type="ARBA" id="ARBA00023004"/>
    </source>
</evidence>
<reference evidence="11" key="1">
    <citation type="submission" date="2016-03" db="EMBL/GenBank/DDBJ databases">
        <authorList>
            <person name="Ploux O."/>
        </authorList>
    </citation>
    <scope>NUCLEOTIDE SEQUENCE [LARGE SCALE GENOMIC DNA]</scope>
    <source>
        <strain evidence="11">UK7</strain>
    </source>
</reference>
<evidence type="ECO:0000256" key="5">
    <source>
        <dbReference type="ARBA" id="ARBA00023002"/>
    </source>
</evidence>
<dbReference type="Pfam" id="PF01328">
    <property type="entry name" value="Peroxidase_2"/>
    <property type="match status" value="1"/>
</dbReference>
<gene>
    <name evidence="10" type="ORF">RCO7_04973</name>
</gene>
<dbReference type="InterPro" id="IPR036851">
    <property type="entry name" value="Chloroperoxidase-like_sf"/>
</dbReference>
<keyword evidence="6" id="KW-0408">Iron</keyword>
<comment type="similarity">
    <text evidence="7">Belongs to the chloroperoxidase family.</text>
</comment>
<dbReference type="Gene3D" id="1.10.489.10">
    <property type="entry name" value="Chloroperoxidase-like"/>
    <property type="match status" value="1"/>
</dbReference>
<dbReference type="Proteomes" id="UP000178129">
    <property type="component" value="Unassembled WGS sequence"/>
</dbReference>
<keyword evidence="11" id="KW-1185">Reference proteome</keyword>
<protein>
    <submittedName>
        <fullName evidence="10">Related to oxidase</fullName>
    </submittedName>
</protein>
<dbReference type="PANTHER" id="PTHR33577">
    <property type="entry name" value="STERIGMATOCYSTIN BIOSYNTHESIS PEROXIDASE STCC-RELATED"/>
    <property type="match status" value="1"/>
</dbReference>
<dbReference type="GO" id="GO:0004601">
    <property type="term" value="F:peroxidase activity"/>
    <property type="evidence" value="ECO:0007669"/>
    <property type="project" value="UniProtKB-KW"/>
</dbReference>
<evidence type="ECO:0000256" key="2">
    <source>
        <dbReference type="ARBA" id="ARBA00022559"/>
    </source>
</evidence>
<accession>A0A1E1KDY1</accession>
<feature type="domain" description="Heme haloperoxidase family profile" evidence="9">
    <location>
        <begin position="68"/>
        <end position="324"/>
    </location>
</feature>
<evidence type="ECO:0000256" key="1">
    <source>
        <dbReference type="ARBA" id="ARBA00001970"/>
    </source>
</evidence>
<comment type="caution">
    <text evidence="10">The sequence shown here is derived from an EMBL/GenBank/DDBJ whole genome shotgun (WGS) entry which is preliminary data.</text>
</comment>
<evidence type="ECO:0000313" key="11">
    <source>
        <dbReference type="Proteomes" id="UP000178129"/>
    </source>
</evidence>
<keyword evidence="3" id="KW-0349">Heme</keyword>
<name>A0A1E1KDY1_9HELO</name>
<feature type="signal peptide" evidence="8">
    <location>
        <begin position="1"/>
        <end position="20"/>
    </location>
</feature>
<dbReference type="AlphaFoldDB" id="A0A1E1KDY1"/>
<organism evidence="10 11">
    <name type="scientific">Rhynchosporium graminicola</name>
    <dbReference type="NCBI Taxonomy" id="2792576"/>
    <lineage>
        <taxon>Eukaryota</taxon>
        <taxon>Fungi</taxon>
        <taxon>Dikarya</taxon>
        <taxon>Ascomycota</taxon>
        <taxon>Pezizomycotina</taxon>
        <taxon>Leotiomycetes</taxon>
        <taxon>Helotiales</taxon>
        <taxon>Ploettnerulaceae</taxon>
        <taxon>Rhynchosporium</taxon>
    </lineage>
</organism>
<proteinExistence type="inferred from homology"/>
<dbReference type="InParanoid" id="A0A1E1KDY1"/>
<dbReference type="InterPro" id="IPR000028">
    <property type="entry name" value="Chloroperoxidase"/>
</dbReference>
<feature type="chain" id="PRO_5009445845" evidence="8">
    <location>
        <begin position="21"/>
        <end position="437"/>
    </location>
</feature>